<dbReference type="EMBL" id="CAEZUN010000099">
    <property type="protein sequence ID" value="CAB4603852.1"/>
    <property type="molecule type" value="Genomic_DNA"/>
</dbReference>
<protein>
    <submittedName>
        <fullName evidence="2">Unannotated protein</fullName>
    </submittedName>
</protein>
<evidence type="ECO:0000313" key="3">
    <source>
        <dbReference type="EMBL" id="CAB4603852.1"/>
    </source>
</evidence>
<proteinExistence type="predicted"/>
<name>A0A6J6ATP6_9ZZZZ</name>
<dbReference type="EMBL" id="CAEZWU010000040">
    <property type="protein sequence ID" value="CAB4662940.1"/>
    <property type="molecule type" value="Genomic_DNA"/>
</dbReference>
<sequence length="76" mass="8481">MTASPQRQSALAELAALAENVERCRERIVSLAESQRLATFDPKKPENDDGLLMAIYEAERGLVNAVRLLQRAARTR</sequence>
<evidence type="ECO:0000313" key="4">
    <source>
        <dbReference type="EMBL" id="CAB4662940.1"/>
    </source>
</evidence>
<gene>
    <name evidence="2" type="ORF">UFOPK1353_00108</name>
    <name evidence="3" type="ORF">UFOPK1826_00866</name>
    <name evidence="4" type="ORF">UFOPK2292_00378</name>
</gene>
<evidence type="ECO:0000256" key="1">
    <source>
        <dbReference type="SAM" id="Coils"/>
    </source>
</evidence>
<evidence type="ECO:0000313" key="2">
    <source>
        <dbReference type="EMBL" id="CAB4529991.1"/>
    </source>
</evidence>
<keyword evidence="1" id="KW-0175">Coiled coil</keyword>
<dbReference type="EMBL" id="CAEZSE010000009">
    <property type="protein sequence ID" value="CAB4529991.1"/>
    <property type="molecule type" value="Genomic_DNA"/>
</dbReference>
<dbReference type="AlphaFoldDB" id="A0A6J6ATP6"/>
<reference evidence="2" key="1">
    <citation type="submission" date="2020-05" db="EMBL/GenBank/DDBJ databases">
        <authorList>
            <person name="Chiriac C."/>
            <person name="Salcher M."/>
            <person name="Ghai R."/>
            <person name="Kavagutti S V."/>
        </authorList>
    </citation>
    <scope>NUCLEOTIDE SEQUENCE</scope>
</reference>
<organism evidence="2">
    <name type="scientific">freshwater metagenome</name>
    <dbReference type="NCBI Taxonomy" id="449393"/>
    <lineage>
        <taxon>unclassified sequences</taxon>
        <taxon>metagenomes</taxon>
        <taxon>ecological metagenomes</taxon>
    </lineage>
</organism>
<feature type="coiled-coil region" evidence="1">
    <location>
        <begin position="7"/>
        <end position="34"/>
    </location>
</feature>
<accession>A0A6J6ATP6</accession>